<sequence>MTNDALSKVADAERDVDRYIFEHRVRPTITVDTIAEHRSNPFGAGHSPELEVLLRYLRRNPVRSRPRYMLVETKPYQEWCIALHSRQRGEPLVLTGERFGSQAEAQHEIFLKRLLDLGDPVITRIVETARD</sequence>
<reference evidence="2 3" key="1">
    <citation type="submission" date="2019-07" db="EMBL/GenBank/DDBJ databases">
        <title>New species of Amycolatopsis and Streptomyces.</title>
        <authorList>
            <person name="Duangmal K."/>
            <person name="Teo W.F.A."/>
            <person name="Lipun K."/>
        </authorList>
    </citation>
    <scope>NUCLEOTIDE SEQUENCE [LARGE SCALE GENOMIC DNA]</scope>
    <source>
        <strain evidence="2 3">JCM 30562</strain>
    </source>
</reference>
<evidence type="ECO:0000313" key="2">
    <source>
        <dbReference type="EMBL" id="TVT24083.1"/>
    </source>
</evidence>
<dbReference type="OrthoDB" id="4546553at2"/>
<organism evidence="2 3">
    <name type="scientific">Amycolatopsis acidiphila</name>
    <dbReference type="NCBI Taxonomy" id="715473"/>
    <lineage>
        <taxon>Bacteria</taxon>
        <taxon>Bacillati</taxon>
        <taxon>Actinomycetota</taxon>
        <taxon>Actinomycetes</taxon>
        <taxon>Pseudonocardiales</taxon>
        <taxon>Pseudonocardiaceae</taxon>
        <taxon>Amycolatopsis</taxon>
    </lineage>
</organism>
<protein>
    <recommendedName>
        <fullName evidence="1">N,N-dimethylformamidase alpha subunit domain-containing protein</fullName>
    </recommendedName>
</protein>
<name>A0A558AII5_9PSEU</name>
<dbReference type="AlphaFoldDB" id="A0A558AII5"/>
<dbReference type="RefSeq" id="WP_144635830.1">
    <property type="nucleotide sequence ID" value="NZ_BNAX01000018.1"/>
</dbReference>
<dbReference type="Proteomes" id="UP000318578">
    <property type="component" value="Unassembled WGS sequence"/>
</dbReference>
<dbReference type="InterPro" id="IPR058713">
    <property type="entry name" value="DMF_alpha_dom"/>
</dbReference>
<proteinExistence type="predicted"/>
<keyword evidence="3" id="KW-1185">Reference proteome</keyword>
<comment type="caution">
    <text evidence="2">The sequence shown here is derived from an EMBL/GenBank/DDBJ whole genome shotgun (WGS) entry which is preliminary data.</text>
</comment>
<dbReference type="EMBL" id="VJZA01000008">
    <property type="protein sequence ID" value="TVT24083.1"/>
    <property type="molecule type" value="Genomic_DNA"/>
</dbReference>
<dbReference type="Pfam" id="PF26354">
    <property type="entry name" value="DMF_alpha"/>
    <property type="match status" value="1"/>
</dbReference>
<feature type="domain" description="N,N-dimethylformamidase alpha subunit" evidence="1">
    <location>
        <begin position="14"/>
        <end position="118"/>
    </location>
</feature>
<evidence type="ECO:0000313" key="3">
    <source>
        <dbReference type="Proteomes" id="UP000318578"/>
    </source>
</evidence>
<accession>A0A558AII5</accession>
<evidence type="ECO:0000259" key="1">
    <source>
        <dbReference type="Pfam" id="PF26354"/>
    </source>
</evidence>
<gene>
    <name evidence="2" type="ORF">FNH06_07730</name>
</gene>